<gene>
    <name evidence="3" type="ORF">HYR64_05815</name>
</gene>
<dbReference type="AlphaFoldDB" id="A0A931LVS3"/>
<keyword evidence="1" id="KW-0378">Hydrolase</keyword>
<sequence length="395" mass="43021">MILRPAASIIRGELEFGLEFEIEEGQIVAIRAHTGLPDPYVLSPAFVNAHSHLEYRGMQDAIGEREYWPWIREITRLKKLESPEAVRAACLLAARENRATGVAWIGEHSDRPYAGGALASAGVRGAIFQEVITFFERETPDEKLAAVRAKAEINRHAFGGPVYLNAHAYHTVDRKTLAAMGASGMPLSIHVAETPLESEFTALGAGSIADFYREVGAPFEATGRGLVASLDDLGLLRQGVQFVHCCEVQHDEIERIAQAGVSVAHCPRSNERLGCPPPPVREMIEAGIKVGLGLDSPASSGPVDFFAEMRCALDVAQRRGRPLTGEQVWRMATCDGAASLEPAFGEGFVWRELDQLGPTPPLIQVHVEGVLTTEDVIRQASPDRVTWARQPVPIQ</sequence>
<proteinExistence type="predicted"/>
<evidence type="ECO:0000313" key="3">
    <source>
        <dbReference type="EMBL" id="MBI1756607.1"/>
    </source>
</evidence>
<feature type="domain" description="Amidohydrolase-related" evidence="2">
    <location>
        <begin position="42"/>
        <end position="340"/>
    </location>
</feature>
<dbReference type="GO" id="GO:0016787">
    <property type="term" value="F:hydrolase activity"/>
    <property type="evidence" value="ECO:0007669"/>
    <property type="project" value="UniProtKB-KW"/>
</dbReference>
<dbReference type="Pfam" id="PF01979">
    <property type="entry name" value="Amidohydro_1"/>
    <property type="match status" value="1"/>
</dbReference>
<protein>
    <submittedName>
        <fullName evidence="3">Amidohydrolase family protein</fullName>
    </submittedName>
</protein>
<name>A0A931LVS3_FIMGI</name>
<evidence type="ECO:0000313" key="4">
    <source>
        <dbReference type="Proteomes" id="UP000727962"/>
    </source>
</evidence>
<evidence type="ECO:0000259" key="2">
    <source>
        <dbReference type="Pfam" id="PF01979"/>
    </source>
</evidence>
<dbReference type="PANTHER" id="PTHR43794:SF11">
    <property type="entry name" value="AMIDOHYDROLASE-RELATED DOMAIN-CONTAINING PROTEIN"/>
    <property type="match status" value="1"/>
</dbReference>
<dbReference type="Gene3D" id="3.20.20.140">
    <property type="entry name" value="Metal-dependent hydrolases"/>
    <property type="match status" value="1"/>
</dbReference>
<dbReference type="SUPFAM" id="SSF51556">
    <property type="entry name" value="Metallo-dependent hydrolases"/>
    <property type="match status" value="1"/>
</dbReference>
<dbReference type="InterPro" id="IPR006680">
    <property type="entry name" value="Amidohydro-rel"/>
</dbReference>
<dbReference type="Proteomes" id="UP000727962">
    <property type="component" value="Unassembled WGS sequence"/>
</dbReference>
<dbReference type="InterPro" id="IPR032466">
    <property type="entry name" value="Metal_Hydrolase"/>
</dbReference>
<accession>A0A931LVS3</accession>
<dbReference type="InterPro" id="IPR050287">
    <property type="entry name" value="MTA/SAH_deaminase"/>
</dbReference>
<dbReference type="PANTHER" id="PTHR43794">
    <property type="entry name" value="AMINOHYDROLASE SSNA-RELATED"/>
    <property type="match status" value="1"/>
</dbReference>
<evidence type="ECO:0000256" key="1">
    <source>
        <dbReference type="ARBA" id="ARBA00022801"/>
    </source>
</evidence>
<comment type="caution">
    <text evidence="3">The sequence shown here is derived from an EMBL/GenBank/DDBJ whole genome shotgun (WGS) entry which is preliminary data.</text>
</comment>
<dbReference type="EMBL" id="JACOSL010000037">
    <property type="protein sequence ID" value="MBI1756607.1"/>
    <property type="molecule type" value="Genomic_DNA"/>
</dbReference>
<organism evidence="3 4">
    <name type="scientific">Fimbriimonas ginsengisoli</name>
    <dbReference type="NCBI Taxonomy" id="1005039"/>
    <lineage>
        <taxon>Bacteria</taxon>
        <taxon>Bacillati</taxon>
        <taxon>Armatimonadota</taxon>
        <taxon>Fimbriimonadia</taxon>
        <taxon>Fimbriimonadales</taxon>
        <taxon>Fimbriimonadaceae</taxon>
        <taxon>Fimbriimonas</taxon>
    </lineage>
</organism>
<reference evidence="3" key="1">
    <citation type="submission" date="2020-07" db="EMBL/GenBank/DDBJ databases">
        <title>Huge and variable diversity of episymbiotic CPR bacteria and DPANN archaea in groundwater ecosystems.</title>
        <authorList>
            <person name="He C.Y."/>
            <person name="Keren R."/>
            <person name="Whittaker M."/>
            <person name="Farag I.F."/>
            <person name="Doudna J."/>
            <person name="Cate J.H.D."/>
            <person name="Banfield J.F."/>
        </authorList>
    </citation>
    <scope>NUCLEOTIDE SEQUENCE</scope>
    <source>
        <strain evidence="3">NC_groundwater_17_Pr7_B-0.1um_64_12</strain>
    </source>
</reference>